<dbReference type="GO" id="GO:0005737">
    <property type="term" value="C:cytoplasm"/>
    <property type="evidence" value="ECO:0007669"/>
    <property type="project" value="TreeGrafter"/>
</dbReference>
<feature type="compositionally biased region" description="Basic and acidic residues" evidence="1">
    <location>
        <begin position="801"/>
        <end position="827"/>
    </location>
</feature>
<sequence length="928" mass="100644">MDYFGLGAGRTDELHSLGSALLTPSEALGYLSPKTPSPRQHSPATAALAQQIQEAADLPLATDEEKEKLAGAQGEAAKQTLSPSRLNAVLKQDPLPPPPPQARFLHGGPPLSDLEAPSAVLPQSERRNKPIANSEWRAFTDEEEERLHAGWERLQKDQEARDRWAHSKEKGVVKEQEGMKRAAEDEADPEDSPYLVPVGLDNLFTVSLFDNVLYPAFWSGSAVRVLLCHWFYAPPSSSLSSPNQPSHLIKPYPVDPTLSASLDRAYSHIRPWDDSYAAELASALQGGAEAQKRLATPLGVENEAGTEGNVGIEVIFEGRDRGRVYSKGMLGSMSKSLFSNGKGLGGGQVVLRGWDALKAYIQEKAQKKAPTAKTAPADSTAAVTSDSDTEASSARRRPRADSASTTGTVKRSDSPGPGLFASLRHRIVGGPAPTADGAATAPPAAEVDGKVPNETQEAVQLREEEIGTADELVLVIHGIGQSLAASYDSFNFLYAVNAFRSQCTSLSTAPALSPLLHGKRAQFIPVLWRAELDFDNIDNTNDSADEHLANHFGVADIEIQNSVPFLRQVVSGLVLDVPFYLSPAHKEKMLRSVVKEANRIYHLWVKRNPEFEQKGGKVSIIAHSLGSVMAADILSSQPTFVKQPELSVRTPGPRAAPAMTPGLKPLETAGKDGLTFAFDTRVLFLVGSPLAFFLHLGKGQLIARAGRERTKHVARDIALERAGRYGCLAVDAVYNVYQETDPVAFLLAPTVDVRYAKLIKPVAIPSSNQTLLQNLSDAYHRVSKIFDMSSLWGSSGATTGEDGKPKSGEEAKEQTVKQEQEKVESAKPARRPSGPKRMPTERVKSGAGSAEYEWVSRAEKRMKALNASGTVDFYLPSEGISQYIDALTSHQNYWTDRRFSTFVLSQLFADDAHIELTGREEVGVADEE</sequence>
<organism evidence="3">
    <name type="scientific">Rhodotorula toruloides</name>
    <name type="common">Yeast</name>
    <name type="synonym">Rhodosporidium toruloides</name>
    <dbReference type="NCBI Taxonomy" id="5286"/>
    <lineage>
        <taxon>Eukaryota</taxon>
        <taxon>Fungi</taxon>
        <taxon>Dikarya</taxon>
        <taxon>Basidiomycota</taxon>
        <taxon>Pucciniomycotina</taxon>
        <taxon>Microbotryomycetes</taxon>
        <taxon>Sporidiobolales</taxon>
        <taxon>Sporidiobolaceae</taxon>
        <taxon>Rhodotorula</taxon>
    </lineage>
</organism>
<dbReference type="Pfam" id="PF02862">
    <property type="entry name" value="DDHD"/>
    <property type="match status" value="1"/>
</dbReference>
<dbReference type="GO" id="GO:0046872">
    <property type="term" value="F:metal ion binding"/>
    <property type="evidence" value="ECO:0007669"/>
    <property type="project" value="InterPro"/>
</dbReference>
<dbReference type="GO" id="GO:0004620">
    <property type="term" value="F:phospholipase activity"/>
    <property type="evidence" value="ECO:0007669"/>
    <property type="project" value="TreeGrafter"/>
</dbReference>
<feature type="compositionally biased region" description="Polar residues" evidence="1">
    <location>
        <begin position="37"/>
        <end position="47"/>
    </location>
</feature>
<feature type="region of interest" description="Disordered" evidence="1">
    <location>
        <begin position="28"/>
        <end position="47"/>
    </location>
</feature>
<feature type="region of interest" description="Disordered" evidence="1">
    <location>
        <begin position="158"/>
        <end position="192"/>
    </location>
</feature>
<feature type="compositionally biased region" description="Low complexity" evidence="1">
    <location>
        <begin position="368"/>
        <end position="382"/>
    </location>
</feature>
<name>A0A061AQ58_RHOTO</name>
<proteinExistence type="predicted"/>
<evidence type="ECO:0000256" key="1">
    <source>
        <dbReference type="SAM" id="MobiDB-lite"/>
    </source>
</evidence>
<dbReference type="InterPro" id="IPR004177">
    <property type="entry name" value="DDHD_dom"/>
</dbReference>
<dbReference type="PANTHER" id="PTHR23509">
    <property type="entry name" value="PA-PL1 PHOSPHOLIPASE FAMILY"/>
    <property type="match status" value="1"/>
</dbReference>
<dbReference type="InterPro" id="IPR058055">
    <property type="entry name" value="PA-PLA1"/>
</dbReference>
<feature type="region of interest" description="Disordered" evidence="1">
    <location>
        <begin position="365"/>
        <end position="422"/>
    </location>
</feature>
<feature type="region of interest" description="Disordered" evidence="1">
    <location>
        <begin position="796"/>
        <end position="850"/>
    </location>
</feature>
<dbReference type="OrthoDB" id="69269at2759"/>
<dbReference type="PANTHER" id="PTHR23509:SF6">
    <property type="entry name" value="PHOSPHOLIPASE C1020.13C-RELATED"/>
    <property type="match status" value="1"/>
</dbReference>
<dbReference type="AlphaFoldDB" id="A0A061AQ58"/>
<gene>
    <name evidence="3" type="ORF">RHTO0S_04e09120g</name>
</gene>
<dbReference type="SMART" id="SM01127">
    <property type="entry name" value="DDHD"/>
    <property type="match status" value="1"/>
</dbReference>
<dbReference type="PROSITE" id="PS51043">
    <property type="entry name" value="DDHD"/>
    <property type="match status" value="1"/>
</dbReference>
<accession>A0A061AQ58</accession>
<evidence type="ECO:0000259" key="2">
    <source>
        <dbReference type="PROSITE" id="PS51043"/>
    </source>
</evidence>
<dbReference type="EMBL" id="LK052939">
    <property type="protein sequence ID" value="CDR39772.1"/>
    <property type="molecule type" value="Genomic_DNA"/>
</dbReference>
<reference evidence="3" key="1">
    <citation type="journal article" date="2014" name="Genome Announc.">
        <title>Draft genome sequence of Rhodosporidium toruloides CECT1137, an oleaginous yeast of biotechnological interest.</title>
        <authorList>
            <person name="Morin N."/>
            <person name="Calcas X."/>
            <person name="Devillers H."/>
            <person name="Durrens P."/>
            <person name="Sherman D.J."/>
            <person name="Nicaud J.-M."/>
            <person name="Neuveglise C."/>
        </authorList>
    </citation>
    <scope>NUCLEOTIDE SEQUENCE</scope>
    <source>
        <strain evidence="3">CECT1137</strain>
    </source>
</reference>
<feature type="region of interest" description="Disordered" evidence="1">
    <location>
        <begin position="66"/>
        <end position="113"/>
    </location>
</feature>
<evidence type="ECO:0000313" key="3">
    <source>
        <dbReference type="EMBL" id="CDR39772.1"/>
    </source>
</evidence>
<protein>
    <submittedName>
        <fullName evidence="3">RHTO0S04e09120g1_1</fullName>
    </submittedName>
</protein>
<feature type="compositionally biased region" description="Basic and acidic residues" evidence="1">
    <location>
        <begin position="158"/>
        <end position="184"/>
    </location>
</feature>
<feature type="domain" description="DDHD" evidence="2">
    <location>
        <begin position="676"/>
        <end position="909"/>
    </location>
</feature>